<accession>A0A1S8WQ50</accession>
<evidence type="ECO:0000256" key="1">
    <source>
        <dbReference type="SAM" id="MobiDB-lite"/>
    </source>
</evidence>
<reference evidence="2 3" key="1">
    <citation type="submission" date="2015-03" db="EMBL/GenBank/DDBJ databases">
        <title>Draft genome of the nematode, Opisthorchis viverrini.</title>
        <authorList>
            <person name="Mitreva M."/>
        </authorList>
    </citation>
    <scope>NUCLEOTIDE SEQUENCE [LARGE SCALE GENOMIC DNA]</scope>
    <source>
        <strain evidence="2">Khon Kaen</strain>
    </source>
</reference>
<feature type="region of interest" description="Disordered" evidence="1">
    <location>
        <begin position="57"/>
        <end position="89"/>
    </location>
</feature>
<sequence>MSCAINDKTTRAAKVQSLHEKDSPHRKNSSTESESNSVENTQHIKVPILAVSFTTQQAELGDQTARRTERTESPTKSELLPVKQEDSSA</sequence>
<organism evidence="2 3">
    <name type="scientific">Opisthorchis viverrini</name>
    <name type="common">Southeast Asian liver fluke</name>
    <dbReference type="NCBI Taxonomy" id="6198"/>
    <lineage>
        <taxon>Eukaryota</taxon>
        <taxon>Metazoa</taxon>
        <taxon>Spiralia</taxon>
        <taxon>Lophotrochozoa</taxon>
        <taxon>Platyhelminthes</taxon>
        <taxon>Trematoda</taxon>
        <taxon>Digenea</taxon>
        <taxon>Opisthorchiida</taxon>
        <taxon>Opisthorchiata</taxon>
        <taxon>Opisthorchiidae</taxon>
        <taxon>Opisthorchis</taxon>
    </lineage>
</organism>
<name>A0A1S8WQ50_OPIVI</name>
<evidence type="ECO:0000313" key="2">
    <source>
        <dbReference type="EMBL" id="OON16602.1"/>
    </source>
</evidence>
<protein>
    <submittedName>
        <fullName evidence="2">Uncharacterized protein</fullName>
    </submittedName>
</protein>
<proteinExistence type="predicted"/>
<feature type="compositionally biased region" description="Basic and acidic residues" evidence="1">
    <location>
        <begin position="64"/>
        <end position="75"/>
    </location>
</feature>
<gene>
    <name evidence="2" type="ORF">X801_07584</name>
</gene>
<dbReference type="AlphaFoldDB" id="A0A1S8WQ50"/>
<feature type="region of interest" description="Disordered" evidence="1">
    <location>
        <begin position="1"/>
        <end position="43"/>
    </location>
</feature>
<evidence type="ECO:0000313" key="3">
    <source>
        <dbReference type="Proteomes" id="UP000243686"/>
    </source>
</evidence>
<feature type="non-terminal residue" evidence="2">
    <location>
        <position position="89"/>
    </location>
</feature>
<dbReference type="EMBL" id="KV896984">
    <property type="protein sequence ID" value="OON16602.1"/>
    <property type="molecule type" value="Genomic_DNA"/>
</dbReference>
<dbReference type="Proteomes" id="UP000243686">
    <property type="component" value="Unassembled WGS sequence"/>
</dbReference>
<feature type="compositionally biased region" description="Low complexity" evidence="1">
    <location>
        <begin position="30"/>
        <end position="41"/>
    </location>
</feature>
<keyword evidence="3" id="KW-1185">Reference proteome</keyword>